<proteinExistence type="predicted"/>
<dbReference type="InterPro" id="IPR025789">
    <property type="entry name" value="DOT1_dom"/>
</dbReference>
<reference evidence="3 4" key="1">
    <citation type="submission" date="2020-04" db="EMBL/GenBank/DDBJ databases">
        <title>Perkinsus chesapeaki whole genome sequence.</title>
        <authorList>
            <person name="Bogema D.R."/>
        </authorList>
    </citation>
    <scope>NUCLEOTIDE SEQUENCE [LARGE SCALE GENOMIC DNA]</scope>
    <source>
        <strain evidence="3">ATCC PRA-425</strain>
    </source>
</reference>
<dbReference type="GO" id="GO:0031151">
    <property type="term" value="F:histone H3K79 methyltransferase activity"/>
    <property type="evidence" value="ECO:0007669"/>
    <property type="project" value="InterPro"/>
</dbReference>
<organism evidence="3 4">
    <name type="scientific">Perkinsus chesapeaki</name>
    <name type="common">Clam parasite</name>
    <name type="synonym">Perkinsus andrewsi</name>
    <dbReference type="NCBI Taxonomy" id="330153"/>
    <lineage>
        <taxon>Eukaryota</taxon>
        <taxon>Sar</taxon>
        <taxon>Alveolata</taxon>
        <taxon>Perkinsozoa</taxon>
        <taxon>Perkinsea</taxon>
        <taxon>Perkinsida</taxon>
        <taxon>Perkinsidae</taxon>
        <taxon>Perkinsus</taxon>
    </lineage>
</organism>
<sequence>MSDEQPQEGVVDPPESTPVDAIKELYNKALATYRSKHGKEIAKAHRVKGEDDENAEPNPPEEHDPSLTYAETTLEPMQAIMCDVQQTVTIAPGGTCFVDIGSGAGIAVLAAAACQQFKKAVGVECVPGLVAKSNELKDGSDFLDIRLCSVAEAEQGERSADDEAVTADNPASDDVQEDPALPAKPSTPLVLFWLSTCFNENSVQEKALQIAKITPEHTVLVLVTHFLRTENANVWSLEAETKVQFEWGLGTVFIYRNIMVKSSPAAESPE</sequence>
<dbReference type="Gene3D" id="3.40.50.150">
    <property type="entry name" value="Vaccinia Virus protein VP39"/>
    <property type="match status" value="1"/>
</dbReference>
<dbReference type="InterPro" id="IPR029063">
    <property type="entry name" value="SAM-dependent_MTases_sf"/>
</dbReference>
<dbReference type="AlphaFoldDB" id="A0A7J6LE97"/>
<dbReference type="Proteomes" id="UP000591131">
    <property type="component" value="Unassembled WGS sequence"/>
</dbReference>
<protein>
    <recommendedName>
        <fullName evidence="2">DOT1 domain-containing protein</fullName>
    </recommendedName>
</protein>
<name>A0A7J6LE97_PERCH</name>
<feature type="compositionally biased region" description="Basic and acidic residues" evidence="1">
    <location>
        <begin position="40"/>
        <end position="49"/>
    </location>
</feature>
<feature type="domain" description="DOT1" evidence="2">
    <location>
        <begin position="77"/>
        <end position="126"/>
    </location>
</feature>
<dbReference type="EMBL" id="JAAPAO010000550">
    <property type="protein sequence ID" value="KAF4657290.1"/>
    <property type="molecule type" value="Genomic_DNA"/>
</dbReference>
<evidence type="ECO:0000259" key="2">
    <source>
        <dbReference type="Pfam" id="PF08123"/>
    </source>
</evidence>
<gene>
    <name evidence="3" type="ORF">FOL47_008526</name>
</gene>
<dbReference type="Pfam" id="PF08123">
    <property type="entry name" value="DOT1"/>
    <property type="match status" value="1"/>
</dbReference>
<feature type="region of interest" description="Disordered" evidence="1">
    <location>
        <begin position="40"/>
        <end position="66"/>
    </location>
</feature>
<evidence type="ECO:0000313" key="3">
    <source>
        <dbReference type="EMBL" id="KAF4657290.1"/>
    </source>
</evidence>
<accession>A0A7J6LE97</accession>
<comment type="caution">
    <text evidence="3">The sequence shown here is derived from an EMBL/GenBank/DDBJ whole genome shotgun (WGS) entry which is preliminary data.</text>
</comment>
<keyword evidence="4" id="KW-1185">Reference proteome</keyword>
<evidence type="ECO:0000256" key="1">
    <source>
        <dbReference type="SAM" id="MobiDB-lite"/>
    </source>
</evidence>
<dbReference type="SUPFAM" id="SSF53335">
    <property type="entry name" value="S-adenosyl-L-methionine-dependent methyltransferases"/>
    <property type="match status" value="1"/>
</dbReference>
<evidence type="ECO:0000313" key="4">
    <source>
        <dbReference type="Proteomes" id="UP000591131"/>
    </source>
</evidence>
<feature type="region of interest" description="Disordered" evidence="1">
    <location>
        <begin position="156"/>
        <end position="182"/>
    </location>
</feature>
<dbReference type="OrthoDB" id="443402at2759"/>